<dbReference type="PIRSF" id="PIRSF005917">
    <property type="entry name" value="MTase_YraL"/>
    <property type="match status" value="1"/>
</dbReference>
<evidence type="ECO:0000256" key="2">
    <source>
        <dbReference type="ARBA" id="ARBA00022552"/>
    </source>
</evidence>
<dbReference type="PANTHER" id="PTHR46111">
    <property type="entry name" value="RIBOSOMAL RNA SMALL SUBUNIT METHYLTRANSFERASE I"/>
    <property type="match status" value="1"/>
</dbReference>
<comment type="function">
    <text evidence="6">Catalyzes the 2'-O-methylation of the ribose of cytidine 1402 (C1402) in 16S rRNA.</text>
</comment>
<evidence type="ECO:0000256" key="1">
    <source>
        <dbReference type="ARBA" id="ARBA00022490"/>
    </source>
</evidence>
<dbReference type="Proteomes" id="UP000186098">
    <property type="component" value="Unassembled WGS sequence"/>
</dbReference>
<reference evidence="11" key="1">
    <citation type="submission" date="2017-01" db="EMBL/GenBank/DDBJ databases">
        <authorList>
            <person name="Varghese N."/>
            <person name="Submissions S."/>
        </authorList>
    </citation>
    <scope>NUCLEOTIDE SEQUENCE [LARGE SCALE GENOMIC DNA]</scope>
    <source>
        <strain evidence="11">DSM 18714</strain>
    </source>
</reference>
<evidence type="ECO:0000313" key="11">
    <source>
        <dbReference type="Proteomes" id="UP000186098"/>
    </source>
</evidence>
<dbReference type="HAMAP" id="MF_01877">
    <property type="entry name" value="16SrRNA_methyltr_I"/>
    <property type="match status" value="1"/>
</dbReference>
<proteinExistence type="inferred from homology"/>
<dbReference type="CDD" id="cd11648">
    <property type="entry name" value="RsmI"/>
    <property type="match status" value="1"/>
</dbReference>
<dbReference type="EC" id="2.1.1.198" evidence="6"/>
<dbReference type="InterPro" id="IPR014777">
    <property type="entry name" value="4pyrrole_Mease_sub1"/>
</dbReference>
<dbReference type="InterPro" id="IPR053910">
    <property type="entry name" value="RsmI_HTH"/>
</dbReference>
<name>A0A1N7L3E2_9RHOB</name>
<comment type="similarity">
    <text evidence="6">Belongs to the methyltransferase superfamily. RsmI family.</text>
</comment>
<gene>
    <name evidence="6" type="primary">rsmI</name>
    <name evidence="10" type="ORF">SAMN05421795_102487</name>
</gene>
<dbReference type="STRING" id="407234.SAMN05421795_102487"/>
<keyword evidence="5 6" id="KW-0949">S-adenosyl-L-methionine</keyword>
<evidence type="ECO:0000259" key="9">
    <source>
        <dbReference type="Pfam" id="PF23016"/>
    </source>
</evidence>
<dbReference type="Gene3D" id="3.30.950.10">
    <property type="entry name" value="Methyltransferase, Cobalt-precorrin-4 Transmethylase, Domain 2"/>
    <property type="match status" value="1"/>
</dbReference>
<dbReference type="InterPro" id="IPR000878">
    <property type="entry name" value="4pyrrol_Mease"/>
</dbReference>
<keyword evidence="3 6" id="KW-0489">Methyltransferase</keyword>
<comment type="catalytic activity">
    <reaction evidence="6">
        <text>cytidine(1402) in 16S rRNA + S-adenosyl-L-methionine = 2'-O-methylcytidine(1402) in 16S rRNA + S-adenosyl-L-homocysteine + H(+)</text>
        <dbReference type="Rhea" id="RHEA:42924"/>
        <dbReference type="Rhea" id="RHEA-COMP:10285"/>
        <dbReference type="Rhea" id="RHEA-COMP:10286"/>
        <dbReference type="ChEBI" id="CHEBI:15378"/>
        <dbReference type="ChEBI" id="CHEBI:57856"/>
        <dbReference type="ChEBI" id="CHEBI:59789"/>
        <dbReference type="ChEBI" id="CHEBI:74495"/>
        <dbReference type="ChEBI" id="CHEBI:82748"/>
        <dbReference type="EC" id="2.1.1.198"/>
    </reaction>
</comment>
<evidence type="ECO:0000256" key="7">
    <source>
        <dbReference type="SAM" id="MobiDB-lite"/>
    </source>
</evidence>
<dbReference type="EMBL" id="FTOM01000002">
    <property type="protein sequence ID" value="SIS68190.1"/>
    <property type="molecule type" value="Genomic_DNA"/>
</dbReference>
<evidence type="ECO:0000256" key="3">
    <source>
        <dbReference type="ARBA" id="ARBA00022603"/>
    </source>
</evidence>
<keyword evidence="2 6" id="KW-0698">rRNA processing</keyword>
<keyword evidence="4 6" id="KW-0808">Transferase</keyword>
<organism evidence="10 11">
    <name type="scientific">Phaeovulum vinaykumarii</name>
    <dbReference type="NCBI Taxonomy" id="407234"/>
    <lineage>
        <taxon>Bacteria</taxon>
        <taxon>Pseudomonadati</taxon>
        <taxon>Pseudomonadota</taxon>
        <taxon>Alphaproteobacteria</taxon>
        <taxon>Rhodobacterales</taxon>
        <taxon>Paracoccaceae</taxon>
        <taxon>Phaeovulum</taxon>
    </lineage>
</organism>
<evidence type="ECO:0000256" key="5">
    <source>
        <dbReference type="ARBA" id="ARBA00022691"/>
    </source>
</evidence>
<feature type="region of interest" description="Disordered" evidence="7">
    <location>
        <begin position="1"/>
        <end position="29"/>
    </location>
</feature>
<accession>A0A1N7L3E2</accession>
<dbReference type="AlphaFoldDB" id="A0A1N7L3E2"/>
<dbReference type="Pfam" id="PF23016">
    <property type="entry name" value="RsmI_C"/>
    <property type="match status" value="1"/>
</dbReference>
<dbReference type="OrthoDB" id="9809084at2"/>
<protein>
    <recommendedName>
        <fullName evidence="6">Ribosomal RNA small subunit methyltransferase I</fullName>
        <ecNumber evidence="6">2.1.1.198</ecNumber>
    </recommendedName>
    <alternativeName>
        <fullName evidence="6">16S rRNA 2'-O-ribose C1402 methyltransferase</fullName>
    </alternativeName>
    <alternativeName>
        <fullName evidence="6">rRNA (cytidine-2'-O-)-methyltransferase RsmI</fullName>
    </alternativeName>
</protein>
<feature type="region of interest" description="Disordered" evidence="7">
    <location>
        <begin position="303"/>
        <end position="328"/>
    </location>
</feature>
<dbReference type="InterPro" id="IPR035996">
    <property type="entry name" value="4pyrrol_Methylase_sf"/>
</dbReference>
<dbReference type="RefSeq" id="WP_076364294.1">
    <property type="nucleotide sequence ID" value="NZ_FTOM01000002.1"/>
</dbReference>
<evidence type="ECO:0000259" key="8">
    <source>
        <dbReference type="Pfam" id="PF00590"/>
    </source>
</evidence>
<dbReference type="InterPro" id="IPR014776">
    <property type="entry name" value="4pyrrole_Mease_sub2"/>
</dbReference>
<dbReference type="GO" id="GO:0070677">
    <property type="term" value="F:rRNA (cytosine-2'-O-)-methyltransferase activity"/>
    <property type="evidence" value="ECO:0007669"/>
    <property type="project" value="UniProtKB-UniRule"/>
</dbReference>
<dbReference type="GO" id="GO:0005737">
    <property type="term" value="C:cytoplasm"/>
    <property type="evidence" value="ECO:0007669"/>
    <property type="project" value="UniProtKB-SubCell"/>
</dbReference>
<evidence type="ECO:0000313" key="10">
    <source>
        <dbReference type="EMBL" id="SIS68190.1"/>
    </source>
</evidence>
<dbReference type="InterPro" id="IPR008189">
    <property type="entry name" value="rRNA_ssu_MeTfrase_I"/>
</dbReference>
<feature type="domain" description="Tetrapyrrole methylase" evidence="8">
    <location>
        <begin position="31"/>
        <end position="233"/>
    </location>
</feature>
<evidence type="ECO:0000256" key="4">
    <source>
        <dbReference type="ARBA" id="ARBA00022679"/>
    </source>
</evidence>
<dbReference type="PANTHER" id="PTHR46111:SF1">
    <property type="entry name" value="RIBOSOMAL RNA SMALL SUBUNIT METHYLTRANSFERASE I"/>
    <property type="match status" value="1"/>
</dbReference>
<keyword evidence="11" id="KW-1185">Reference proteome</keyword>
<sequence length="328" mass="34868">MAEARQTGATPPPEGQATPRPDALRPPAPGLHFIATPIGTARDITLRALDLLRSAEVIAAEDTRSLRQLMEIHGVPLGHRPMIAYHDHNGAAARPRLMAALAEGRSVVYASEAGTPLVADPGYQLAREAREAGFAVHVAPGPSAVLAALTVSGLPTDRFLFAGFAPRPAGARKAWLAEIGAVPATLVIYESPRRLGGLLNDMCQSWGEERIVAVCRELTKRFEEVRRGPLGQIAADYADAPPKGEIVVVVDRPQPRAAAAEDVEDALRAALARLRVKDAATEVARALDLPRRDVYQLALRLGAEARGNETQADDTTDERGAPNGPSDG</sequence>
<dbReference type="SUPFAM" id="SSF53790">
    <property type="entry name" value="Tetrapyrrole methylase"/>
    <property type="match status" value="1"/>
</dbReference>
<evidence type="ECO:0000256" key="6">
    <source>
        <dbReference type="HAMAP-Rule" id="MF_01877"/>
    </source>
</evidence>
<dbReference type="FunFam" id="3.30.950.10:FF:000002">
    <property type="entry name" value="Ribosomal RNA small subunit methyltransferase I"/>
    <property type="match status" value="1"/>
</dbReference>
<comment type="subcellular location">
    <subcellularLocation>
        <location evidence="6">Cytoplasm</location>
    </subcellularLocation>
</comment>
<dbReference type="Pfam" id="PF00590">
    <property type="entry name" value="TP_methylase"/>
    <property type="match status" value="1"/>
</dbReference>
<dbReference type="NCBIfam" id="TIGR00096">
    <property type="entry name" value="16S rRNA (cytidine(1402)-2'-O)-methyltransferase"/>
    <property type="match status" value="1"/>
</dbReference>
<keyword evidence="1 6" id="KW-0963">Cytoplasm</keyword>
<feature type="domain" description="RsmI HTH" evidence="9">
    <location>
        <begin position="257"/>
        <end position="301"/>
    </location>
</feature>
<dbReference type="Gene3D" id="3.40.1010.10">
    <property type="entry name" value="Cobalt-precorrin-4 Transmethylase, Domain 1"/>
    <property type="match status" value="1"/>
</dbReference>